<dbReference type="InterPro" id="IPR013783">
    <property type="entry name" value="Ig-like_fold"/>
</dbReference>
<feature type="compositionally biased region" description="Polar residues" evidence="5">
    <location>
        <begin position="1"/>
        <end position="10"/>
    </location>
</feature>
<keyword evidence="8" id="KW-1185">Reference proteome</keyword>
<dbReference type="InterPro" id="IPR013098">
    <property type="entry name" value="Ig_I-set"/>
</dbReference>
<feature type="domain" description="Ig-like" evidence="6">
    <location>
        <begin position="144"/>
        <end position="231"/>
    </location>
</feature>
<dbReference type="InterPro" id="IPR036179">
    <property type="entry name" value="Ig-like_dom_sf"/>
</dbReference>
<gene>
    <name evidence="7" type="ORF">HPBE_LOCUS13448</name>
</gene>
<dbReference type="PANTHER" id="PTHR12231:SF253">
    <property type="entry name" value="DPR-INTERACTING PROTEIN ETA, ISOFORM B-RELATED"/>
    <property type="match status" value="1"/>
</dbReference>
<dbReference type="InterPro" id="IPR051170">
    <property type="entry name" value="Neural/epithelial_adhesion"/>
</dbReference>
<dbReference type="AlphaFoldDB" id="A0A183FXX8"/>
<keyword evidence="1" id="KW-0732">Signal</keyword>
<dbReference type="InterPro" id="IPR003599">
    <property type="entry name" value="Ig_sub"/>
</dbReference>
<evidence type="ECO:0000259" key="6">
    <source>
        <dbReference type="PROSITE" id="PS50835"/>
    </source>
</evidence>
<feature type="domain" description="Ig-like" evidence="6">
    <location>
        <begin position="13"/>
        <end position="139"/>
    </location>
</feature>
<dbReference type="PANTHER" id="PTHR12231">
    <property type="entry name" value="CTX-RELATED TYPE I TRANSMEMBRANE PROTEIN"/>
    <property type="match status" value="1"/>
</dbReference>
<sequence length="301" mass="32747">MCESSKSANSAPPAIDTSRNSPTPRATVGRPAILWCSVSGNPYPTITWRKDGVEVTGYVRSKLRVWRLLSSLKRSPQLDYALFERRIKLGKGLQESDNIRISDDGQMLEIVNAQREHAGVWVCTAENDAGARELEIMVDVWYPPTAYVSSEAPTKALGDSVTLSCDVTGNPSPSISWSRNGQNLINTVDGVHITLKGNRLDIPHMDSIHAGNYTCTAKNDVGSAESTIYVDVLVPPIISYNSADMSPRLPTGQTLTMTCDASGKPEPEIKWYVNGTEITEANGVIELGNNGRYFKVSKAAS</sequence>
<dbReference type="SUPFAM" id="SSF48726">
    <property type="entry name" value="Immunoglobulin"/>
    <property type="match status" value="3"/>
</dbReference>
<dbReference type="Proteomes" id="UP000050761">
    <property type="component" value="Unassembled WGS sequence"/>
</dbReference>
<reference evidence="9" key="2">
    <citation type="submission" date="2019-09" db="UniProtKB">
        <authorList>
            <consortium name="WormBaseParasite"/>
        </authorList>
    </citation>
    <scope>IDENTIFICATION</scope>
</reference>
<evidence type="ECO:0000256" key="5">
    <source>
        <dbReference type="SAM" id="MobiDB-lite"/>
    </source>
</evidence>
<evidence type="ECO:0000256" key="4">
    <source>
        <dbReference type="ARBA" id="ARBA00023319"/>
    </source>
</evidence>
<protein>
    <submittedName>
        <fullName evidence="9">Ig-like domain-containing protein</fullName>
    </submittedName>
</protein>
<dbReference type="EMBL" id="UZAH01027924">
    <property type="protein sequence ID" value="VDO96213.1"/>
    <property type="molecule type" value="Genomic_DNA"/>
</dbReference>
<dbReference type="Pfam" id="PF07679">
    <property type="entry name" value="I-set"/>
    <property type="match status" value="1"/>
</dbReference>
<feature type="domain" description="Ig-like" evidence="6">
    <location>
        <begin position="235"/>
        <end position="301"/>
    </location>
</feature>
<keyword evidence="3" id="KW-1015">Disulfide bond</keyword>
<dbReference type="SMART" id="SM00409">
    <property type="entry name" value="IG"/>
    <property type="match status" value="2"/>
</dbReference>
<dbReference type="CDD" id="cd00096">
    <property type="entry name" value="Ig"/>
    <property type="match status" value="1"/>
</dbReference>
<organism evidence="8 9">
    <name type="scientific">Heligmosomoides polygyrus</name>
    <name type="common">Parasitic roundworm</name>
    <dbReference type="NCBI Taxonomy" id="6339"/>
    <lineage>
        <taxon>Eukaryota</taxon>
        <taxon>Metazoa</taxon>
        <taxon>Ecdysozoa</taxon>
        <taxon>Nematoda</taxon>
        <taxon>Chromadorea</taxon>
        <taxon>Rhabditida</taxon>
        <taxon>Rhabditina</taxon>
        <taxon>Rhabditomorpha</taxon>
        <taxon>Strongyloidea</taxon>
        <taxon>Heligmosomidae</taxon>
        <taxon>Heligmosomoides</taxon>
    </lineage>
</organism>
<evidence type="ECO:0000313" key="8">
    <source>
        <dbReference type="Proteomes" id="UP000050761"/>
    </source>
</evidence>
<name>A0A183FXX8_HELPZ</name>
<dbReference type="InterPro" id="IPR003598">
    <property type="entry name" value="Ig_sub2"/>
</dbReference>
<evidence type="ECO:0000256" key="1">
    <source>
        <dbReference type="ARBA" id="ARBA00022729"/>
    </source>
</evidence>
<evidence type="ECO:0000313" key="9">
    <source>
        <dbReference type="WBParaSite" id="HPBE_0001344701-mRNA-1"/>
    </source>
</evidence>
<evidence type="ECO:0000313" key="7">
    <source>
        <dbReference type="EMBL" id="VDO96213.1"/>
    </source>
</evidence>
<dbReference type="FunFam" id="2.60.40.10:FF:000503">
    <property type="entry name" value="Hemicentin 1"/>
    <property type="match status" value="1"/>
</dbReference>
<dbReference type="InterPro" id="IPR007110">
    <property type="entry name" value="Ig-like_dom"/>
</dbReference>
<accession>A0A3P8AWG5</accession>
<evidence type="ECO:0000256" key="2">
    <source>
        <dbReference type="ARBA" id="ARBA00022737"/>
    </source>
</evidence>
<dbReference type="WBParaSite" id="HPBE_0001344701-mRNA-1">
    <property type="protein sequence ID" value="HPBE_0001344701-mRNA-1"/>
    <property type="gene ID" value="HPBE_0001344701"/>
</dbReference>
<evidence type="ECO:0000256" key="3">
    <source>
        <dbReference type="ARBA" id="ARBA00023157"/>
    </source>
</evidence>
<dbReference type="Gene3D" id="2.60.40.10">
    <property type="entry name" value="Immunoglobulins"/>
    <property type="match status" value="3"/>
</dbReference>
<keyword evidence="2" id="KW-0677">Repeat</keyword>
<proteinExistence type="predicted"/>
<dbReference type="Pfam" id="PF13927">
    <property type="entry name" value="Ig_3"/>
    <property type="match status" value="2"/>
</dbReference>
<reference evidence="7 8" key="1">
    <citation type="submission" date="2018-11" db="EMBL/GenBank/DDBJ databases">
        <authorList>
            <consortium name="Pathogen Informatics"/>
        </authorList>
    </citation>
    <scope>NUCLEOTIDE SEQUENCE [LARGE SCALE GENOMIC DNA]</scope>
</reference>
<dbReference type="SMART" id="SM00408">
    <property type="entry name" value="IGc2"/>
    <property type="match status" value="3"/>
</dbReference>
<accession>A0A183FXX8</accession>
<keyword evidence="4" id="KW-0393">Immunoglobulin domain</keyword>
<dbReference type="PROSITE" id="PS50835">
    <property type="entry name" value="IG_LIKE"/>
    <property type="match status" value="3"/>
</dbReference>
<dbReference type="OrthoDB" id="5985519at2759"/>
<dbReference type="GO" id="GO:0043005">
    <property type="term" value="C:neuron projection"/>
    <property type="evidence" value="ECO:0007669"/>
    <property type="project" value="TreeGrafter"/>
</dbReference>
<feature type="region of interest" description="Disordered" evidence="5">
    <location>
        <begin position="1"/>
        <end position="26"/>
    </location>
</feature>